<gene>
    <name evidence="2" type="ORF">SAMN05192585_11847</name>
</gene>
<dbReference type="GO" id="GO:0046872">
    <property type="term" value="F:metal ion binding"/>
    <property type="evidence" value="ECO:0007669"/>
    <property type="project" value="InterPro"/>
</dbReference>
<feature type="domain" description="Peptidase M16 C-terminal" evidence="1">
    <location>
        <begin position="184"/>
        <end position="357"/>
    </location>
</feature>
<evidence type="ECO:0000313" key="3">
    <source>
        <dbReference type="Proteomes" id="UP000199182"/>
    </source>
</evidence>
<dbReference type="Pfam" id="PF05193">
    <property type="entry name" value="Peptidase_M16_C"/>
    <property type="match status" value="1"/>
</dbReference>
<reference evidence="2 3" key="1">
    <citation type="submission" date="2016-10" db="EMBL/GenBank/DDBJ databases">
        <authorList>
            <person name="de Groot N.N."/>
        </authorList>
    </citation>
    <scope>NUCLEOTIDE SEQUENCE [LARGE SCALE GENOMIC DNA]</scope>
    <source>
        <strain evidence="2 3">CGMCC 1.5012</strain>
    </source>
</reference>
<dbReference type="InterPro" id="IPR007863">
    <property type="entry name" value="Peptidase_M16_C"/>
</dbReference>
<dbReference type="EMBL" id="FNID01000018">
    <property type="protein sequence ID" value="SDN40342.1"/>
    <property type="molecule type" value="Genomic_DNA"/>
</dbReference>
<dbReference type="InterPro" id="IPR050361">
    <property type="entry name" value="MPP/UQCRC_Complex"/>
</dbReference>
<dbReference type="Gene3D" id="3.30.830.10">
    <property type="entry name" value="Metalloenzyme, LuxS/M16 peptidase-like"/>
    <property type="match status" value="2"/>
</dbReference>
<dbReference type="RefSeq" id="WP_092640379.1">
    <property type="nucleotide sequence ID" value="NZ_FNID01000018.1"/>
</dbReference>
<dbReference type="SUPFAM" id="SSF63411">
    <property type="entry name" value="LuxS/MPP-like metallohydrolase"/>
    <property type="match status" value="2"/>
</dbReference>
<dbReference type="OrthoDB" id="9762085at2"/>
<accession>A0A1H0B3W1</accession>
<dbReference type="InterPro" id="IPR011249">
    <property type="entry name" value="Metalloenz_LuxS/M16"/>
</dbReference>
<keyword evidence="3" id="KW-1185">Reference proteome</keyword>
<evidence type="ECO:0000313" key="2">
    <source>
        <dbReference type="EMBL" id="SDN40342.1"/>
    </source>
</evidence>
<sequence>MGNRLSREKIAQNVYFSSITDSRYKTNRISVNLMLPLDKKTATPNALLCSMLRKSGAEYENFMAISKKLSDLYGAYLDSDVMKIGENQGLSLYVTAIDDRFALNHEPLTTECAKLLCSLLLKPNIKGGAFNEKELEVEKQVLIDEIESEINEKRSYAVMQCSKNMCEGERFAIPRYGYKEDVPSITAESLVKTYQNAVSTALVEVFFTGCGSPDAAKQIFIDAFKEIRRGEDYRLSTEVIREVKQVKEITEHLDVAQSKLVLGFRAGSDVSDNDKNLAALLMVAIYGSTPSSKLFLNVREKLSLCYYCASRYDRYKGILMVDCGIEAGNMQKAKDEILKQLQEMQSGNITADELNHALLAIKNGYKAVFDSTKSVETYYLGQIFSGTTYDPEEVLAQLEGIAIEDVQNAAKRVKLDTVYFLTGENQ</sequence>
<dbReference type="PANTHER" id="PTHR11851:SF186">
    <property type="entry name" value="INACTIVE METALLOPROTEASE YMFF-RELATED"/>
    <property type="match status" value="1"/>
</dbReference>
<dbReference type="PANTHER" id="PTHR11851">
    <property type="entry name" value="METALLOPROTEASE"/>
    <property type="match status" value="1"/>
</dbReference>
<dbReference type="Proteomes" id="UP000199182">
    <property type="component" value="Unassembled WGS sequence"/>
</dbReference>
<dbReference type="AlphaFoldDB" id="A0A1H0B3W1"/>
<protein>
    <submittedName>
        <fullName evidence="2">Predicted Zn-dependent peptidase</fullName>
    </submittedName>
</protein>
<organism evidence="2 3">
    <name type="scientific">Acetanaerobacterium elongatum</name>
    <dbReference type="NCBI Taxonomy" id="258515"/>
    <lineage>
        <taxon>Bacteria</taxon>
        <taxon>Bacillati</taxon>
        <taxon>Bacillota</taxon>
        <taxon>Clostridia</taxon>
        <taxon>Eubacteriales</taxon>
        <taxon>Oscillospiraceae</taxon>
        <taxon>Acetanaerobacterium</taxon>
    </lineage>
</organism>
<evidence type="ECO:0000259" key="1">
    <source>
        <dbReference type="Pfam" id="PF05193"/>
    </source>
</evidence>
<name>A0A1H0B3W1_9FIRM</name>
<proteinExistence type="predicted"/>
<dbReference type="STRING" id="258515.SAMN05192585_11847"/>
<dbReference type="NCBIfam" id="NF047422">
    <property type="entry name" value="YfmF_fam"/>
    <property type="match status" value="1"/>
</dbReference>